<evidence type="ECO:0000256" key="3">
    <source>
        <dbReference type="ARBA" id="ARBA00022448"/>
    </source>
</evidence>
<dbReference type="InterPro" id="IPR005829">
    <property type="entry name" value="Sugar_transporter_CS"/>
</dbReference>
<evidence type="ECO:0000313" key="10">
    <source>
        <dbReference type="EMBL" id="KAJ5464834.1"/>
    </source>
</evidence>
<dbReference type="Gene3D" id="1.20.1250.20">
    <property type="entry name" value="MFS general substrate transporter like domains"/>
    <property type="match status" value="1"/>
</dbReference>
<feature type="transmembrane region" description="Helical" evidence="8">
    <location>
        <begin position="146"/>
        <end position="164"/>
    </location>
</feature>
<dbReference type="EMBL" id="JAPVEA010000001">
    <property type="protein sequence ID" value="KAJ5464834.1"/>
    <property type="molecule type" value="Genomic_DNA"/>
</dbReference>
<comment type="subcellular location">
    <subcellularLocation>
        <location evidence="1">Membrane</location>
        <topology evidence="1">Multi-pass membrane protein</topology>
    </subcellularLocation>
</comment>
<evidence type="ECO:0000256" key="7">
    <source>
        <dbReference type="RuleBase" id="RU003346"/>
    </source>
</evidence>
<dbReference type="NCBIfam" id="TIGR00879">
    <property type="entry name" value="SP"/>
    <property type="match status" value="1"/>
</dbReference>
<dbReference type="GO" id="GO:0005351">
    <property type="term" value="F:carbohydrate:proton symporter activity"/>
    <property type="evidence" value="ECO:0007669"/>
    <property type="project" value="TreeGrafter"/>
</dbReference>
<dbReference type="InterPro" id="IPR020846">
    <property type="entry name" value="MFS_dom"/>
</dbReference>
<protein>
    <recommendedName>
        <fullName evidence="9">Major facilitator superfamily (MFS) profile domain-containing protein</fullName>
    </recommendedName>
</protein>
<evidence type="ECO:0000256" key="6">
    <source>
        <dbReference type="ARBA" id="ARBA00023136"/>
    </source>
</evidence>
<reference evidence="10" key="1">
    <citation type="submission" date="2022-12" db="EMBL/GenBank/DDBJ databases">
        <authorList>
            <person name="Petersen C."/>
        </authorList>
    </citation>
    <scope>NUCLEOTIDE SEQUENCE</scope>
    <source>
        <strain evidence="10">IBT 16125</strain>
    </source>
</reference>
<comment type="similarity">
    <text evidence="2 7">Belongs to the major facilitator superfamily. Sugar transporter (TC 2.A.1.1) family.</text>
</comment>
<evidence type="ECO:0000313" key="11">
    <source>
        <dbReference type="Proteomes" id="UP001213681"/>
    </source>
</evidence>
<dbReference type="AlphaFoldDB" id="A0AAD6G8D3"/>
<dbReference type="PROSITE" id="PS00217">
    <property type="entry name" value="SUGAR_TRANSPORT_2"/>
    <property type="match status" value="1"/>
</dbReference>
<dbReference type="Proteomes" id="UP001213681">
    <property type="component" value="Unassembled WGS sequence"/>
</dbReference>
<dbReference type="PANTHER" id="PTHR48022:SF83">
    <property type="entry name" value="MAJOR FACILITATOR SUPERFAMILY (MFS) PROFILE DOMAIN-CONTAINING PROTEIN"/>
    <property type="match status" value="1"/>
</dbReference>
<dbReference type="GeneID" id="81594157"/>
<gene>
    <name evidence="10" type="ORF">N7458_000520</name>
</gene>
<accession>A0AAD6G8D3</accession>
<dbReference type="InterPro" id="IPR050360">
    <property type="entry name" value="MFS_Sugar_Transporters"/>
</dbReference>
<dbReference type="InterPro" id="IPR005828">
    <property type="entry name" value="MFS_sugar_transport-like"/>
</dbReference>
<feature type="domain" description="Major facilitator superfamily (MFS) profile" evidence="9">
    <location>
        <begin position="64"/>
        <end position="512"/>
    </location>
</feature>
<dbReference type="FunFam" id="1.20.1250.20:FF:000078">
    <property type="entry name" value="MFS maltose transporter, putative"/>
    <property type="match status" value="1"/>
</dbReference>
<feature type="transmembrane region" description="Helical" evidence="8">
    <location>
        <begin position="362"/>
        <end position="380"/>
    </location>
</feature>
<evidence type="ECO:0000256" key="4">
    <source>
        <dbReference type="ARBA" id="ARBA00022692"/>
    </source>
</evidence>
<sequence>MRGTKKNELTTISYGADTVNIDGPPQDEKRSQKALIAEAQIGFADEKELGPRAALKAYPNAVLWSLAFAACVIMEGYDTALLGSFYAYPAFQIRFGRFVGVTPSTPSGYQLTAAWQAGMGQAGGVGSFFGAALNGYMVPRWGQRRVVIGSLIVLIIGIFFPFFASNLIVLTVGELICGFPWGILTTCATSYASEVLPTSLRVYLTSFTNMCFIIGQLIAAGILKGLSNHINPWAYRIPFAIQWVWPCFLIPLVYFAPESPWYLVRKGHLDDAEKSLRRFQNPKANINPTNTLAAIIHTDNFEKTHEVGTTYLDCFKGAELRRTEIACMVLTGQILCGINFAYNSSYFFENVGVGTSTTYSLNLGGTFLALFGCFVNWFALMPYIGRRTIYVWGMAVMTVILIVIGILNVWTHHKRIAMTQAVLTLAWTLIFQFSAGQLGWALPAEMGSTRLRQKTICIARNANGVVGIVAGVLQQYFMNPQAWNLKGYVGFVWGGTCFLMFLWAFFRLPETWNRSYQELDILFAKRIPARKFASTEVDLFEDQEIGLDFREAPADLG</sequence>
<dbReference type="GO" id="GO:0016020">
    <property type="term" value="C:membrane"/>
    <property type="evidence" value="ECO:0007669"/>
    <property type="project" value="UniProtKB-SubCell"/>
</dbReference>
<dbReference type="RefSeq" id="XP_056771681.1">
    <property type="nucleotide sequence ID" value="XM_056903914.1"/>
</dbReference>
<feature type="transmembrane region" description="Helical" evidence="8">
    <location>
        <begin position="325"/>
        <end position="342"/>
    </location>
</feature>
<keyword evidence="4 8" id="KW-0812">Transmembrane</keyword>
<keyword evidence="5 8" id="KW-1133">Transmembrane helix</keyword>
<feature type="transmembrane region" description="Helical" evidence="8">
    <location>
        <begin position="389"/>
        <end position="410"/>
    </location>
</feature>
<evidence type="ECO:0000256" key="2">
    <source>
        <dbReference type="ARBA" id="ARBA00010992"/>
    </source>
</evidence>
<feature type="transmembrane region" description="Helical" evidence="8">
    <location>
        <begin position="488"/>
        <end position="506"/>
    </location>
</feature>
<dbReference type="Pfam" id="PF00083">
    <property type="entry name" value="Sugar_tr"/>
    <property type="match status" value="1"/>
</dbReference>
<dbReference type="PROSITE" id="PS50850">
    <property type="entry name" value="MFS"/>
    <property type="match status" value="1"/>
</dbReference>
<evidence type="ECO:0000259" key="9">
    <source>
        <dbReference type="PROSITE" id="PS50850"/>
    </source>
</evidence>
<dbReference type="InterPro" id="IPR003663">
    <property type="entry name" value="Sugar/inositol_transpt"/>
</dbReference>
<keyword evidence="6 8" id="KW-0472">Membrane</keyword>
<feature type="transmembrane region" description="Helical" evidence="8">
    <location>
        <begin position="235"/>
        <end position="256"/>
    </location>
</feature>
<dbReference type="PANTHER" id="PTHR48022">
    <property type="entry name" value="PLASTIDIC GLUCOSE TRANSPORTER 4"/>
    <property type="match status" value="1"/>
</dbReference>
<name>A0AAD6G8D3_9EURO</name>
<feature type="transmembrane region" description="Helical" evidence="8">
    <location>
        <begin position="457"/>
        <end position="476"/>
    </location>
</feature>
<feature type="transmembrane region" description="Helical" evidence="8">
    <location>
        <begin position="416"/>
        <end position="436"/>
    </location>
</feature>
<keyword evidence="3 7" id="KW-0813">Transport</keyword>
<evidence type="ECO:0000256" key="8">
    <source>
        <dbReference type="SAM" id="Phobius"/>
    </source>
</evidence>
<reference evidence="10" key="2">
    <citation type="journal article" date="2023" name="IMA Fungus">
        <title>Comparative genomic study of the Penicillium genus elucidates a diverse pangenome and 15 lateral gene transfer events.</title>
        <authorList>
            <person name="Petersen C."/>
            <person name="Sorensen T."/>
            <person name="Nielsen M.R."/>
            <person name="Sondergaard T.E."/>
            <person name="Sorensen J.L."/>
            <person name="Fitzpatrick D.A."/>
            <person name="Frisvad J.C."/>
            <person name="Nielsen K.L."/>
        </authorList>
    </citation>
    <scope>NUCLEOTIDE SEQUENCE</scope>
    <source>
        <strain evidence="10">IBT 16125</strain>
    </source>
</reference>
<evidence type="ECO:0000256" key="5">
    <source>
        <dbReference type="ARBA" id="ARBA00022989"/>
    </source>
</evidence>
<proteinExistence type="inferred from homology"/>
<feature type="transmembrane region" description="Helical" evidence="8">
    <location>
        <begin position="61"/>
        <end position="88"/>
    </location>
</feature>
<evidence type="ECO:0000256" key="1">
    <source>
        <dbReference type="ARBA" id="ARBA00004141"/>
    </source>
</evidence>
<keyword evidence="11" id="KW-1185">Reference proteome</keyword>
<dbReference type="InterPro" id="IPR036259">
    <property type="entry name" value="MFS_trans_sf"/>
</dbReference>
<feature type="transmembrane region" description="Helical" evidence="8">
    <location>
        <begin position="203"/>
        <end position="223"/>
    </location>
</feature>
<comment type="caution">
    <text evidence="10">The sequence shown here is derived from an EMBL/GenBank/DDBJ whole genome shotgun (WGS) entry which is preliminary data.</text>
</comment>
<organism evidence="10 11">
    <name type="scientific">Penicillium daleae</name>
    <dbReference type="NCBI Taxonomy" id="63821"/>
    <lineage>
        <taxon>Eukaryota</taxon>
        <taxon>Fungi</taxon>
        <taxon>Dikarya</taxon>
        <taxon>Ascomycota</taxon>
        <taxon>Pezizomycotina</taxon>
        <taxon>Eurotiomycetes</taxon>
        <taxon>Eurotiomycetidae</taxon>
        <taxon>Eurotiales</taxon>
        <taxon>Aspergillaceae</taxon>
        <taxon>Penicillium</taxon>
    </lineage>
</organism>
<dbReference type="SUPFAM" id="SSF103473">
    <property type="entry name" value="MFS general substrate transporter"/>
    <property type="match status" value="1"/>
</dbReference>
<feature type="transmembrane region" description="Helical" evidence="8">
    <location>
        <begin position="170"/>
        <end position="191"/>
    </location>
</feature>